<protein>
    <submittedName>
        <fullName evidence="2">Uncharacterized protein</fullName>
    </submittedName>
</protein>
<name>A0A2S2E0C6_9ALTE</name>
<accession>A0A2S2E0C6</accession>
<dbReference type="Gene3D" id="3.40.190.10">
    <property type="entry name" value="Periplasmic binding protein-like II"/>
    <property type="match status" value="2"/>
</dbReference>
<evidence type="ECO:0000313" key="3">
    <source>
        <dbReference type="Proteomes" id="UP000245728"/>
    </source>
</evidence>
<dbReference type="KEGG" id="salh:HMF8227_00496"/>
<dbReference type="EMBL" id="CP029347">
    <property type="protein sequence ID" value="AWL10992.1"/>
    <property type="molecule type" value="Genomic_DNA"/>
</dbReference>
<dbReference type="OrthoDB" id="6838256at2"/>
<sequence length="462" mass="52469">MLRALLLLGLLVCSGLVTAEQVIELDGSGDDKPKSNHALFVEQLLDQAYARLGYQVNYTFIPLKRSTRAANAGIIDGLRARVEQLPNEFPNLIRVDHPLFDFQTVLVGDRRVCGICDYSQILSLAMPRGFKAGQQWLEMHPRESLRVTRVLSAEAALNMQASGRVDAALMADTMLPETVHTQEPHRIIVPLKVQTDYHYLHKKHRKLADHLGKHLASMEKEGTIALLRKQYGIKAPQLSAGGPVIRSITVATAPWGDYTQFPDDSYWRLLNAIFGPEGITVNPRLSNWRRAKMEFSNGRHDILLGAYRNEISGNMRSAEVHLEYESDVVAIAKDASTLSQVFEQHQNATACVVMGYHFEQWLPEHVKLYQVRDINQCLQLLDNDKLQIVVDYPYNLSEHREAYATRVIHPGLPVFALFQDSARGERLKRLFDRRMRELVLAGEAKQYYPDLAQLYFSPRSQD</sequence>
<dbReference type="AlphaFoldDB" id="A0A2S2E0C6"/>
<organism evidence="2 3">
    <name type="scientific">Saliniradius amylolyticus</name>
    <dbReference type="NCBI Taxonomy" id="2183582"/>
    <lineage>
        <taxon>Bacteria</taxon>
        <taxon>Pseudomonadati</taxon>
        <taxon>Pseudomonadota</taxon>
        <taxon>Gammaproteobacteria</taxon>
        <taxon>Alteromonadales</taxon>
        <taxon>Alteromonadaceae</taxon>
        <taxon>Saliniradius</taxon>
    </lineage>
</organism>
<feature type="signal peptide" evidence="1">
    <location>
        <begin position="1"/>
        <end position="19"/>
    </location>
</feature>
<keyword evidence="1" id="KW-0732">Signal</keyword>
<evidence type="ECO:0000256" key="1">
    <source>
        <dbReference type="SAM" id="SignalP"/>
    </source>
</evidence>
<dbReference type="RefSeq" id="WP_109338667.1">
    <property type="nucleotide sequence ID" value="NZ_CP029347.1"/>
</dbReference>
<gene>
    <name evidence="2" type="ORF">HMF8227_00496</name>
</gene>
<evidence type="ECO:0000313" key="2">
    <source>
        <dbReference type="EMBL" id="AWL10992.1"/>
    </source>
</evidence>
<feature type="chain" id="PRO_5015472180" evidence="1">
    <location>
        <begin position="20"/>
        <end position="462"/>
    </location>
</feature>
<proteinExistence type="predicted"/>
<keyword evidence="3" id="KW-1185">Reference proteome</keyword>
<dbReference type="Proteomes" id="UP000245728">
    <property type="component" value="Chromosome"/>
</dbReference>
<dbReference type="SUPFAM" id="SSF53850">
    <property type="entry name" value="Periplasmic binding protein-like II"/>
    <property type="match status" value="2"/>
</dbReference>
<reference evidence="2 3" key="1">
    <citation type="submission" date="2018-05" db="EMBL/GenBank/DDBJ databases">
        <title>Salinimonas sp. HMF8227 Genome sequencing and assembly.</title>
        <authorList>
            <person name="Kang H."/>
            <person name="Kang J."/>
            <person name="Cha I."/>
            <person name="Kim H."/>
            <person name="Joh K."/>
        </authorList>
    </citation>
    <scope>NUCLEOTIDE SEQUENCE [LARGE SCALE GENOMIC DNA]</scope>
    <source>
        <strain evidence="2 3">HMF8227</strain>
    </source>
</reference>